<dbReference type="Proteomes" id="UP000692954">
    <property type="component" value="Unassembled WGS sequence"/>
</dbReference>
<reference evidence="1" key="1">
    <citation type="submission" date="2021-01" db="EMBL/GenBank/DDBJ databases">
        <authorList>
            <consortium name="Genoscope - CEA"/>
            <person name="William W."/>
        </authorList>
    </citation>
    <scope>NUCLEOTIDE SEQUENCE</scope>
</reference>
<sequence>MLKFRIFLWRYQQNKQQKQTFFGCFKNAHQESKLLYEHFSQLNRIPKQETILSKWKKKQFKQEIQDKLFNLKVQVQQIKLPHLSKQQILDSLKLYNLSIQALLEGKREVVQNDKFVFQDGQSLQQKVDKIKDFLMKITNQ</sequence>
<evidence type="ECO:0000313" key="1">
    <source>
        <dbReference type="EMBL" id="CAD8112668.1"/>
    </source>
</evidence>
<comment type="caution">
    <text evidence="1">The sequence shown here is derived from an EMBL/GenBank/DDBJ whole genome shotgun (WGS) entry which is preliminary data.</text>
</comment>
<gene>
    <name evidence="1" type="ORF">PSON_ATCC_30995.1.T1010118</name>
</gene>
<evidence type="ECO:0000313" key="2">
    <source>
        <dbReference type="Proteomes" id="UP000692954"/>
    </source>
</evidence>
<keyword evidence="2" id="KW-1185">Reference proteome</keyword>
<accession>A0A8S1QAP1</accession>
<dbReference type="OrthoDB" id="297845at2759"/>
<dbReference type="EMBL" id="CAJJDN010000101">
    <property type="protein sequence ID" value="CAD8112668.1"/>
    <property type="molecule type" value="Genomic_DNA"/>
</dbReference>
<dbReference type="AlphaFoldDB" id="A0A8S1QAP1"/>
<name>A0A8S1QAP1_9CILI</name>
<protein>
    <submittedName>
        <fullName evidence="1">Uncharacterized protein</fullName>
    </submittedName>
</protein>
<proteinExistence type="predicted"/>
<organism evidence="1 2">
    <name type="scientific">Paramecium sonneborni</name>
    <dbReference type="NCBI Taxonomy" id="65129"/>
    <lineage>
        <taxon>Eukaryota</taxon>
        <taxon>Sar</taxon>
        <taxon>Alveolata</taxon>
        <taxon>Ciliophora</taxon>
        <taxon>Intramacronucleata</taxon>
        <taxon>Oligohymenophorea</taxon>
        <taxon>Peniculida</taxon>
        <taxon>Parameciidae</taxon>
        <taxon>Paramecium</taxon>
    </lineage>
</organism>